<comment type="caution">
    <text evidence="1">The sequence shown here is derived from an EMBL/GenBank/DDBJ whole genome shotgun (WGS) entry which is preliminary data.</text>
</comment>
<proteinExistence type="predicted"/>
<dbReference type="EMBL" id="VSSQ01048822">
    <property type="protein sequence ID" value="MPN02865.1"/>
    <property type="molecule type" value="Genomic_DNA"/>
</dbReference>
<sequence length="292" mass="29261">MHILNGHRQLVETVGCITDLQGQPGSSADSGCGHSTSNISAISFCGIHGNADGHAGIIRHIRRQRTGIGRSYHGLEGDGASAGAVDGVRTNSRPAQAGDGRTGQGNLTGAIDVRGKRRGGRGRVAAAPNNLNVLDTVGDGSIRSDGTLAQGAIKQVDAVEVGGVGNPVDFGLELAYLLLQVGAVGLVVIGAVGGLVGQLHHAVEHVVDLGEGALGGLHQVDAALGVVLCGLKTGDLSAHLLADGKAGGVVAGTVDLVAGRQLLKVLGQGAGVAGIVTIGVHRHNVVLYTHDK</sequence>
<dbReference type="AlphaFoldDB" id="A0A645ELE4"/>
<name>A0A645ELE4_9ZZZZ</name>
<organism evidence="1">
    <name type="scientific">bioreactor metagenome</name>
    <dbReference type="NCBI Taxonomy" id="1076179"/>
    <lineage>
        <taxon>unclassified sequences</taxon>
        <taxon>metagenomes</taxon>
        <taxon>ecological metagenomes</taxon>
    </lineage>
</organism>
<evidence type="ECO:0000313" key="1">
    <source>
        <dbReference type="EMBL" id="MPN02865.1"/>
    </source>
</evidence>
<reference evidence="1" key="1">
    <citation type="submission" date="2019-08" db="EMBL/GenBank/DDBJ databases">
        <authorList>
            <person name="Kucharzyk K."/>
            <person name="Murdoch R.W."/>
            <person name="Higgins S."/>
            <person name="Loffler F."/>
        </authorList>
    </citation>
    <scope>NUCLEOTIDE SEQUENCE</scope>
</reference>
<accession>A0A645ELE4</accession>
<gene>
    <name evidence="1" type="ORF">SDC9_150086</name>
</gene>
<protein>
    <submittedName>
        <fullName evidence="1">Uncharacterized protein</fullName>
    </submittedName>
</protein>